<dbReference type="InterPro" id="IPR003441">
    <property type="entry name" value="NAC-dom"/>
</dbReference>
<protein>
    <submittedName>
        <fullName evidence="8">NAC transcription factor 044</fullName>
    </submittedName>
</protein>
<keyword evidence="5" id="KW-0539">Nucleus</keyword>
<dbReference type="EMBL" id="KC775322">
    <property type="protein sequence ID" value="AGL39700.1"/>
    <property type="molecule type" value="Genomic_DNA"/>
</dbReference>
<keyword evidence="6" id="KW-0812">Transmembrane</keyword>
<evidence type="ECO:0000256" key="1">
    <source>
        <dbReference type="ARBA" id="ARBA00004123"/>
    </source>
</evidence>
<evidence type="ECO:0000256" key="5">
    <source>
        <dbReference type="ARBA" id="ARBA00023242"/>
    </source>
</evidence>
<keyword evidence="2" id="KW-0805">Transcription regulation</keyword>
<dbReference type="AlphaFoldDB" id="R4NHQ2"/>
<evidence type="ECO:0000256" key="4">
    <source>
        <dbReference type="ARBA" id="ARBA00023163"/>
    </source>
</evidence>
<evidence type="ECO:0000256" key="3">
    <source>
        <dbReference type="ARBA" id="ARBA00023125"/>
    </source>
</evidence>
<gene>
    <name evidence="9" type="ORF">JCGZ_01577</name>
</gene>
<dbReference type="PROSITE" id="PS51005">
    <property type="entry name" value="NAC"/>
    <property type="match status" value="1"/>
</dbReference>
<evidence type="ECO:0000313" key="10">
    <source>
        <dbReference type="Proteomes" id="UP000027138"/>
    </source>
</evidence>
<dbReference type="Proteomes" id="UP000027138">
    <property type="component" value="Unassembled WGS sequence"/>
</dbReference>
<dbReference type="EMBL" id="KK914240">
    <property type="protein sequence ID" value="KDP45077.1"/>
    <property type="molecule type" value="Genomic_DNA"/>
</dbReference>
<keyword evidence="6" id="KW-1133">Transmembrane helix</keyword>
<name>R4NHQ2_JATCU</name>
<dbReference type="GO" id="GO:0005634">
    <property type="term" value="C:nucleus"/>
    <property type="evidence" value="ECO:0007669"/>
    <property type="project" value="UniProtKB-SubCell"/>
</dbReference>
<reference evidence="9 10" key="1">
    <citation type="journal article" date="2014" name="PLoS ONE">
        <title>Global Analysis of Gene Expression Profiles in Physic Nut (Jatropha curcas L.) Seedlings Exposed to Salt Stress.</title>
        <authorList>
            <person name="Zhang L."/>
            <person name="Zhang C."/>
            <person name="Wu P."/>
            <person name="Chen Y."/>
            <person name="Li M."/>
            <person name="Jiang H."/>
            <person name="Wu G."/>
        </authorList>
    </citation>
    <scope>NUCLEOTIDE SEQUENCE [LARGE SCALE GENOMIC DNA]</scope>
    <source>
        <strain evidence="10">cv. GZQX0401</strain>
        <tissue evidence="9">Young leaves</tissue>
    </source>
</reference>
<dbReference type="FunFam" id="2.170.150.80:FF:000002">
    <property type="entry name" value="Nac domain-containing protein 86"/>
    <property type="match status" value="1"/>
</dbReference>
<accession>R4NHQ2</accession>
<dbReference type="Gene3D" id="2.170.150.80">
    <property type="entry name" value="NAC domain"/>
    <property type="match status" value="1"/>
</dbReference>
<keyword evidence="6" id="KW-0472">Membrane</keyword>
<dbReference type="OrthoDB" id="777252at2759"/>
<dbReference type="GO" id="GO:0006355">
    <property type="term" value="P:regulation of DNA-templated transcription"/>
    <property type="evidence" value="ECO:0007669"/>
    <property type="project" value="InterPro"/>
</dbReference>
<feature type="domain" description="NAC" evidence="7">
    <location>
        <begin position="10"/>
        <end position="160"/>
    </location>
</feature>
<reference evidence="8" key="2">
    <citation type="journal article" date="2015" name="PLoS ONE">
        <title>Genome-Wide Analysis of the NAC Gene Family in Physic Nut (Jatropha curcas L.).</title>
        <authorList>
            <person name="Wu Z."/>
            <person name="Xu X."/>
            <person name="Xiong W."/>
            <person name="Wu P."/>
            <person name="Chen Y."/>
            <person name="Li M."/>
            <person name="Wu G."/>
            <person name="Jiang H."/>
        </authorList>
    </citation>
    <scope>NUCLEOTIDE SEQUENCE</scope>
</reference>
<evidence type="ECO:0000313" key="9">
    <source>
        <dbReference type="EMBL" id="KDP45077.1"/>
    </source>
</evidence>
<dbReference type="Pfam" id="PF02365">
    <property type="entry name" value="NAM"/>
    <property type="match status" value="1"/>
</dbReference>
<comment type="subcellular location">
    <subcellularLocation>
        <location evidence="1">Nucleus</location>
    </subcellularLocation>
</comment>
<dbReference type="PANTHER" id="PTHR31744">
    <property type="entry name" value="PROTEIN CUP-SHAPED COTYLEDON 2-RELATED"/>
    <property type="match status" value="1"/>
</dbReference>
<keyword evidence="3" id="KW-0238">DNA-binding</keyword>
<dbReference type="STRING" id="180498.R4NHQ2"/>
<feature type="transmembrane region" description="Helical" evidence="6">
    <location>
        <begin position="539"/>
        <end position="561"/>
    </location>
</feature>
<keyword evidence="4" id="KW-0804">Transcription</keyword>
<keyword evidence="10" id="KW-1185">Reference proteome</keyword>
<evidence type="ECO:0000256" key="2">
    <source>
        <dbReference type="ARBA" id="ARBA00023015"/>
    </source>
</evidence>
<dbReference type="SUPFAM" id="SSF101941">
    <property type="entry name" value="NAC domain"/>
    <property type="match status" value="1"/>
</dbReference>
<proteinExistence type="predicted"/>
<evidence type="ECO:0000259" key="7">
    <source>
        <dbReference type="PROSITE" id="PS51005"/>
    </source>
</evidence>
<dbReference type="PANTHER" id="PTHR31744:SF210">
    <property type="entry name" value="NAC DOMAIN-CONTAINING PROTEIN 86-LIKE"/>
    <property type="match status" value="1"/>
</dbReference>
<sequence length="563" mass="62814">MVRGDSSTSLAPGFRFHPTDEELVRYYLKRKVTNKPFRFDPIAVIDIYKSEPWDLPDKSKLKSRDLEWYFFSMLDRKYGNGSKTNRATEKGYWKTTGKDRPIQWNSRTVGMKKTLVYHLGRAPRGERTNWVMHEYRLADEDLQKAGIVQDSFVLCRIFQKSGTGPKNGEQYGAPFVEEEWDDDEVVALLPGEEMVVTDEVAVGDDACVEANDLDQNFDGIASGNASVPVNYYHGEASNYVEQSSGNCSGDDQKPIIIGKEETQYGSNLPDDQNLFNLAGQYEVDAKAVRHEYMAESRCNMNAVDDNYLLDEPFVDATDNPPFSEGLFLEANDLSNPVEPESTGDSTPFDMVDEYLSFFDANDDNLTFDPSELMGTEYAIPDQDHLFEKDVNGGAKAVPVVTSELSEAHGNNDASSSKQLKPEATMFESDMKYPFMKQASQMLGSIPAPPAFASEFPVKDRALQLNAAQSSSSIRVTAGVIRIENITFGSSGMDWSSNKNQNVNIILSFDMAQANVGPASLVPMGSFFSGKAMSTVSRGWYFLMFFWVLIFSATFKIGTYVCTK</sequence>
<evidence type="ECO:0000313" key="8">
    <source>
        <dbReference type="EMBL" id="AGL39700.1"/>
    </source>
</evidence>
<dbReference type="GO" id="GO:0003677">
    <property type="term" value="F:DNA binding"/>
    <property type="evidence" value="ECO:0007669"/>
    <property type="project" value="UniProtKB-KW"/>
</dbReference>
<dbReference type="InterPro" id="IPR036093">
    <property type="entry name" value="NAC_dom_sf"/>
</dbReference>
<dbReference type="KEGG" id="jcu:105648680"/>
<evidence type="ECO:0000256" key="6">
    <source>
        <dbReference type="SAM" id="Phobius"/>
    </source>
</evidence>
<organism evidence="8">
    <name type="scientific">Jatropha curcas</name>
    <name type="common">Barbados nut</name>
    <dbReference type="NCBI Taxonomy" id="180498"/>
    <lineage>
        <taxon>Eukaryota</taxon>
        <taxon>Viridiplantae</taxon>
        <taxon>Streptophyta</taxon>
        <taxon>Embryophyta</taxon>
        <taxon>Tracheophyta</taxon>
        <taxon>Spermatophyta</taxon>
        <taxon>Magnoliopsida</taxon>
        <taxon>eudicotyledons</taxon>
        <taxon>Gunneridae</taxon>
        <taxon>Pentapetalae</taxon>
        <taxon>rosids</taxon>
        <taxon>fabids</taxon>
        <taxon>Malpighiales</taxon>
        <taxon>Euphorbiaceae</taxon>
        <taxon>Crotonoideae</taxon>
        <taxon>Jatropheae</taxon>
        <taxon>Jatropha</taxon>
    </lineage>
</organism>